<evidence type="ECO:0000259" key="14">
    <source>
        <dbReference type="PROSITE" id="PS51103"/>
    </source>
</evidence>
<feature type="transmembrane region" description="Helical" evidence="12">
    <location>
        <begin position="244"/>
        <end position="267"/>
    </location>
</feature>
<reference evidence="15 16" key="1">
    <citation type="journal article" date="2013" name="Int. J. Syst. Evol. Microbiol.">
        <title>Celerinatantimonas yamalensis sp. nov., a cold-adapted diazotrophic bacterium from a cold permafrost brine.</title>
        <authorList>
            <person name="Shcherbakova V."/>
            <person name="Chuvilskaya N."/>
            <person name="Rivkina E."/>
            <person name="Demidov N."/>
            <person name="Uchaeva V."/>
            <person name="Suetin S."/>
            <person name="Suzina N."/>
            <person name="Gilichinsky D."/>
        </authorList>
    </citation>
    <scope>NUCLEOTIDE SEQUENCE [LARGE SCALE GENOMIC DNA]</scope>
    <source>
        <strain evidence="15 16">C7</strain>
    </source>
</reference>
<evidence type="ECO:0000256" key="8">
    <source>
        <dbReference type="ARBA" id="ARBA00022777"/>
    </source>
</evidence>
<feature type="domain" description="PTS EIIC type-1" evidence="14">
    <location>
        <begin position="101"/>
        <end position="464"/>
    </location>
</feature>
<dbReference type="InterPro" id="IPR013013">
    <property type="entry name" value="PTS_EIIC_1"/>
</dbReference>
<dbReference type="PANTHER" id="PTHR30175">
    <property type="entry name" value="PHOSPHOTRANSFERASE SYSTEM TRANSPORT PROTEIN"/>
    <property type="match status" value="1"/>
</dbReference>
<keyword evidence="16" id="KW-1185">Reference proteome</keyword>
<evidence type="ECO:0000256" key="6">
    <source>
        <dbReference type="ARBA" id="ARBA00022683"/>
    </source>
</evidence>
<feature type="transmembrane region" description="Helical" evidence="12">
    <location>
        <begin position="174"/>
        <end position="195"/>
    </location>
</feature>
<gene>
    <name evidence="15" type="ORF">ABUE30_05255</name>
</gene>
<feature type="domain" description="PTS EIIB type-1" evidence="13">
    <location>
        <begin position="4"/>
        <end position="86"/>
    </location>
</feature>
<dbReference type="InterPro" id="IPR003352">
    <property type="entry name" value="PTS_EIIC"/>
</dbReference>
<feature type="transmembrane region" description="Helical" evidence="12">
    <location>
        <begin position="118"/>
        <end position="135"/>
    </location>
</feature>
<keyword evidence="6" id="KW-0598">Phosphotransferase system</keyword>
<feature type="transmembrane region" description="Helical" evidence="12">
    <location>
        <begin position="202"/>
        <end position="224"/>
    </location>
</feature>
<feature type="transmembrane region" description="Helical" evidence="12">
    <location>
        <begin position="279"/>
        <end position="304"/>
    </location>
</feature>
<dbReference type="Gene3D" id="3.30.1360.60">
    <property type="entry name" value="Glucose permease domain IIB"/>
    <property type="match status" value="1"/>
</dbReference>
<proteinExistence type="predicted"/>
<evidence type="ECO:0000256" key="1">
    <source>
        <dbReference type="ARBA" id="ARBA00004651"/>
    </source>
</evidence>
<feature type="transmembrane region" description="Helical" evidence="12">
    <location>
        <begin position="142"/>
        <end position="162"/>
    </location>
</feature>
<dbReference type="InterPro" id="IPR018113">
    <property type="entry name" value="PTrfase_EIIB_Cys"/>
</dbReference>
<keyword evidence="5" id="KW-0808">Transferase</keyword>
<evidence type="ECO:0000256" key="5">
    <source>
        <dbReference type="ARBA" id="ARBA00022679"/>
    </source>
</evidence>
<sequence>MAYEQLAQQIIDGVGGHENVDSLIHCATRLRFKLHNSDKADRDALKANPGIIAIVESGGQFQVVIGNHVGDVFKAIQSIGSADQPHSSSKEKRSILAVGIDIISGIFTPLLGVMAASGILKGLLALFIALHLLSMDTGLYKILFAASDAVFYFFPIILGYTAGVKFGGSPYLSMLIGGALVYPDMIAAYHASLAVGATPMHFLGIPVILMNYTSSVIPIIFASWLCSHVEKGFNRVLPAAIKNLFTPFFGLVLVVPITYLVIGPLSMWVSQLLAHSYEWLYALSPVVAGLIIGAGWQVFVIFGLHWGFVPIILNNFSVLGHDSMLPLLIPAVLGQAGAALGIFLRARDSKLRTLAASCFTSGLFGITEPAIYGLNLPRRRPFIFGCVGGSIGAAIIGFYHTNAYSFSLPSLLSFSQLIPDSGINSSFWAAILASIISILIAASLTYLFAHQGEPKAVAQSVNQAKSVS</sequence>
<feature type="transmembrane region" description="Helical" evidence="12">
    <location>
        <begin position="382"/>
        <end position="406"/>
    </location>
</feature>
<evidence type="ECO:0000256" key="12">
    <source>
        <dbReference type="SAM" id="Phobius"/>
    </source>
</evidence>
<keyword evidence="10 12" id="KW-0472">Membrane</keyword>
<feature type="transmembrane region" description="Helical" evidence="12">
    <location>
        <begin position="324"/>
        <end position="344"/>
    </location>
</feature>
<evidence type="ECO:0000256" key="2">
    <source>
        <dbReference type="ARBA" id="ARBA00022448"/>
    </source>
</evidence>
<dbReference type="Proteomes" id="UP001629953">
    <property type="component" value="Unassembled WGS sequence"/>
</dbReference>
<keyword evidence="4" id="KW-0762">Sugar transport</keyword>
<dbReference type="CDD" id="cd00212">
    <property type="entry name" value="PTS_IIB_glc"/>
    <property type="match status" value="1"/>
</dbReference>
<evidence type="ECO:0000259" key="13">
    <source>
        <dbReference type="PROSITE" id="PS51098"/>
    </source>
</evidence>
<evidence type="ECO:0000256" key="7">
    <source>
        <dbReference type="ARBA" id="ARBA00022692"/>
    </source>
</evidence>
<dbReference type="PROSITE" id="PS51098">
    <property type="entry name" value="PTS_EIIB_TYPE_1"/>
    <property type="match status" value="1"/>
</dbReference>
<keyword evidence="9 12" id="KW-1133">Transmembrane helix</keyword>
<dbReference type="PROSITE" id="PS01035">
    <property type="entry name" value="PTS_EIIB_TYPE_1_CYS"/>
    <property type="match status" value="1"/>
</dbReference>
<comment type="subcellular location">
    <subcellularLocation>
        <location evidence="1">Cell membrane</location>
        <topology evidence="1">Multi-pass membrane protein</topology>
    </subcellularLocation>
</comment>
<dbReference type="RefSeq" id="WP_408622655.1">
    <property type="nucleotide sequence ID" value="NZ_JBEQCT010000002.1"/>
</dbReference>
<dbReference type="PANTHER" id="PTHR30175:SF1">
    <property type="entry name" value="PTS SYSTEM ARBUTIN-, CELLOBIOSE-, AND SALICIN-SPECIFIC EIIBC COMPONENT-RELATED"/>
    <property type="match status" value="1"/>
</dbReference>
<accession>A0ABW9G4Q8</accession>
<protein>
    <submittedName>
        <fullName evidence="15">PTS transporter subunit EIIC</fullName>
    </submittedName>
</protein>
<dbReference type="Pfam" id="PF02378">
    <property type="entry name" value="PTS_EIIC"/>
    <property type="match status" value="1"/>
</dbReference>
<keyword evidence="2" id="KW-0813">Transport</keyword>
<dbReference type="InterPro" id="IPR036878">
    <property type="entry name" value="Glu_permease_IIB"/>
</dbReference>
<comment type="caution">
    <text evidence="15">The sequence shown here is derived from an EMBL/GenBank/DDBJ whole genome shotgun (WGS) entry which is preliminary data.</text>
</comment>
<evidence type="ECO:0000256" key="11">
    <source>
        <dbReference type="PROSITE-ProRule" id="PRU00421"/>
    </source>
</evidence>
<evidence type="ECO:0000313" key="15">
    <source>
        <dbReference type="EMBL" id="MFM2484477.1"/>
    </source>
</evidence>
<name>A0ABW9G4Q8_9GAMM</name>
<evidence type="ECO:0000256" key="9">
    <source>
        <dbReference type="ARBA" id="ARBA00022989"/>
    </source>
</evidence>
<evidence type="ECO:0000256" key="4">
    <source>
        <dbReference type="ARBA" id="ARBA00022597"/>
    </source>
</evidence>
<keyword evidence="7 12" id="KW-0812">Transmembrane</keyword>
<dbReference type="Pfam" id="PF00367">
    <property type="entry name" value="PTS_EIIB"/>
    <property type="match status" value="1"/>
</dbReference>
<dbReference type="InterPro" id="IPR001996">
    <property type="entry name" value="PTS_IIB_1"/>
</dbReference>
<organism evidence="15 16">
    <name type="scientific">Celerinatantimonas yamalensis</name>
    <dbReference type="NCBI Taxonomy" id="559956"/>
    <lineage>
        <taxon>Bacteria</taxon>
        <taxon>Pseudomonadati</taxon>
        <taxon>Pseudomonadota</taxon>
        <taxon>Gammaproteobacteria</taxon>
        <taxon>Celerinatantimonadaceae</taxon>
        <taxon>Celerinatantimonas</taxon>
    </lineage>
</organism>
<dbReference type="InterPro" id="IPR050558">
    <property type="entry name" value="PTS_Sugar-Specific_Components"/>
</dbReference>
<feature type="transmembrane region" description="Helical" evidence="12">
    <location>
        <begin position="426"/>
        <end position="449"/>
    </location>
</feature>
<evidence type="ECO:0000313" key="16">
    <source>
        <dbReference type="Proteomes" id="UP001629953"/>
    </source>
</evidence>
<keyword evidence="3" id="KW-1003">Cell membrane</keyword>
<evidence type="ECO:0000256" key="3">
    <source>
        <dbReference type="ARBA" id="ARBA00022475"/>
    </source>
</evidence>
<dbReference type="SUPFAM" id="SSF55604">
    <property type="entry name" value="Glucose permease domain IIB"/>
    <property type="match status" value="1"/>
</dbReference>
<feature type="active site" description="Phosphocysteine intermediate; for EIIB activity" evidence="11">
    <location>
        <position position="26"/>
    </location>
</feature>
<keyword evidence="8" id="KW-0418">Kinase</keyword>
<dbReference type="PROSITE" id="PS51103">
    <property type="entry name" value="PTS_EIIC_TYPE_1"/>
    <property type="match status" value="1"/>
</dbReference>
<evidence type="ECO:0000256" key="10">
    <source>
        <dbReference type="ARBA" id="ARBA00023136"/>
    </source>
</evidence>
<dbReference type="EMBL" id="JBEQCT010000002">
    <property type="protein sequence ID" value="MFM2484477.1"/>
    <property type="molecule type" value="Genomic_DNA"/>
</dbReference>